<sequence length="291" mass="28835">MAYRLRTRSKLLILALLAVSCGLGTGCQSRQRWAMWSPFSSTPKDEAMLARTSPQLPSELAKAAEKDAGKPGTSASSTLASAPPFKPGSNLPTLPPSVTAAPGKVPAAGYAKTESPSAAAVAANPSASPYDPNGYRAPAAAAATTPIPDRYGAAPVADRYASTSTAAAPAAGYAPPAAANPVSAAVSAVGDRYATQASNQTDIPAGWAIPGATPATKTAASAAAAPAATAPAQSVASAVKPSVQLPASAGQYRPGGTSTYPTEVSVADRQGAPTYPTTSTTHGATTPAGYR</sequence>
<organism evidence="2 3">
    <name type="scientific">Pirellulimonas nuda</name>
    <dbReference type="NCBI Taxonomy" id="2528009"/>
    <lineage>
        <taxon>Bacteria</taxon>
        <taxon>Pseudomonadati</taxon>
        <taxon>Planctomycetota</taxon>
        <taxon>Planctomycetia</taxon>
        <taxon>Pirellulales</taxon>
        <taxon>Lacipirellulaceae</taxon>
        <taxon>Pirellulimonas</taxon>
    </lineage>
</organism>
<evidence type="ECO:0000256" key="1">
    <source>
        <dbReference type="SAM" id="MobiDB-lite"/>
    </source>
</evidence>
<dbReference type="Proteomes" id="UP000317429">
    <property type="component" value="Chromosome"/>
</dbReference>
<dbReference type="RefSeq" id="WP_145283010.1">
    <property type="nucleotide sequence ID" value="NZ_CP036291.1"/>
</dbReference>
<evidence type="ECO:0000313" key="2">
    <source>
        <dbReference type="EMBL" id="QDU88265.1"/>
    </source>
</evidence>
<feature type="compositionally biased region" description="Low complexity" evidence="1">
    <location>
        <begin position="271"/>
        <end position="291"/>
    </location>
</feature>
<feature type="region of interest" description="Disordered" evidence="1">
    <location>
        <begin position="60"/>
        <end position="100"/>
    </location>
</feature>
<gene>
    <name evidence="2" type="ORF">Pla175_16390</name>
</gene>
<name>A0A518D9V0_9BACT</name>
<keyword evidence="3" id="KW-1185">Reference proteome</keyword>
<dbReference type="KEGG" id="pnd:Pla175_16390"/>
<protein>
    <submittedName>
        <fullName evidence="2">Uncharacterized protein</fullName>
    </submittedName>
</protein>
<dbReference type="PROSITE" id="PS51257">
    <property type="entry name" value="PROKAR_LIPOPROTEIN"/>
    <property type="match status" value="1"/>
</dbReference>
<dbReference type="EMBL" id="CP036291">
    <property type="protein sequence ID" value="QDU88265.1"/>
    <property type="molecule type" value="Genomic_DNA"/>
</dbReference>
<proteinExistence type="predicted"/>
<evidence type="ECO:0000313" key="3">
    <source>
        <dbReference type="Proteomes" id="UP000317429"/>
    </source>
</evidence>
<feature type="compositionally biased region" description="Low complexity" evidence="1">
    <location>
        <begin position="73"/>
        <end position="82"/>
    </location>
</feature>
<dbReference type="AlphaFoldDB" id="A0A518D9V0"/>
<reference evidence="2 3" key="1">
    <citation type="submission" date="2019-02" db="EMBL/GenBank/DDBJ databases">
        <title>Deep-cultivation of Planctomycetes and their phenomic and genomic characterization uncovers novel biology.</title>
        <authorList>
            <person name="Wiegand S."/>
            <person name="Jogler M."/>
            <person name="Boedeker C."/>
            <person name="Pinto D."/>
            <person name="Vollmers J."/>
            <person name="Rivas-Marin E."/>
            <person name="Kohn T."/>
            <person name="Peeters S.H."/>
            <person name="Heuer A."/>
            <person name="Rast P."/>
            <person name="Oberbeckmann S."/>
            <person name="Bunk B."/>
            <person name="Jeske O."/>
            <person name="Meyerdierks A."/>
            <person name="Storesund J.E."/>
            <person name="Kallscheuer N."/>
            <person name="Luecker S."/>
            <person name="Lage O.M."/>
            <person name="Pohl T."/>
            <person name="Merkel B.J."/>
            <person name="Hornburger P."/>
            <person name="Mueller R.-W."/>
            <person name="Bruemmer F."/>
            <person name="Labrenz M."/>
            <person name="Spormann A.M."/>
            <person name="Op den Camp H."/>
            <person name="Overmann J."/>
            <person name="Amann R."/>
            <person name="Jetten M.S.M."/>
            <person name="Mascher T."/>
            <person name="Medema M.H."/>
            <person name="Devos D.P."/>
            <person name="Kaster A.-K."/>
            <person name="Ovreas L."/>
            <person name="Rohde M."/>
            <person name="Galperin M.Y."/>
            <person name="Jogler C."/>
        </authorList>
    </citation>
    <scope>NUCLEOTIDE SEQUENCE [LARGE SCALE GENOMIC DNA]</scope>
    <source>
        <strain evidence="2 3">Pla175</strain>
    </source>
</reference>
<accession>A0A518D9V0</accession>
<feature type="region of interest" description="Disordered" evidence="1">
    <location>
        <begin position="246"/>
        <end position="291"/>
    </location>
</feature>